<dbReference type="Gene3D" id="2.40.160.130">
    <property type="entry name" value="Capsule assembly protein Wzi"/>
    <property type="match status" value="1"/>
</dbReference>
<comment type="caution">
    <text evidence="2">The sequence shown here is derived from an EMBL/GenBank/DDBJ whole genome shotgun (WGS) entry which is preliminary data.</text>
</comment>
<evidence type="ECO:0000256" key="1">
    <source>
        <dbReference type="SAM" id="SignalP"/>
    </source>
</evidence>
<dbReference type="Proteomes" id="UP000075621">
    <property type="component" value="Unassembled WGS sequence"/>
</dbReference>
<sequence length="483" mass="54083">MLKKITLLVGMAISANVMAKGGVSPYLPLNQVPELEHNIQRLLAVSKNTHLMSKPYKAHDIYNVLQKIRFTHPDLYHTLTYQINPYIQAGALTFVKGTASVGTNNKNLPNQRGQTTKTNLIIEGGANLSLGDYFGASAVGIINEDGIIPTQSIVYMGFKYAQLDIGYREHWYSPFNSSAMLLSTQAETTPSITLSNVEPITDFKIRYDMFISQMTEQRGILKNQRVENPEDREYEPGKPYLFGLHTSFSVTDNLTISLSRLMQFGGGPRSVTLKDFAEGFFSPGSKDNVGEDDTDDANFELGDQLGAVAFSYSNTLNNLAYELYAEVALEDTLGGGGGGRNNAYSFGLFIPFINKNHSIRFEHSNWQALWYANGIYLDGNRNHGNVIGHWAGDEHEYEDYVAAKAISLDWNWQLNRKEYLQTTFRGLKNAGDNYKTSYEMQITYNSKLNRPMWGAKSWGVELYTGKDVYGDAFSKLAFTASFN</sequence>
<reference evidence="2 3" key="1">
    <citation type="submission" date="2016-03" db="EMBL/GenBank/DDBJ databases">
        <authorList>
            <person name="Zhang H."/>
            <person name="Liu R."/>
            <person name="Wang M."/>
            <person name="Wang H."/>
            <person name="Wang L."/>
            <person name="Song L."/>
        </authorList>
    </citation>
    <scope>NUCLEOTIDE SEQUENCE [LARGE SCALE GENOMIC DNA]</scope>
    <source>
        <strain evidence="2 3">DSM 16098</strain>
    </source>
</reference>
<organism evidence="2 3">
    <name type="scientific">Pseudoalteromonas agarivorans</name>
    <dbReference type="NCBI Taxonomy" id="176102"/>
    <lineage>
        <taxon>Bacteria</taxon>
        <taxon>Pseudomonadati</taxon>
        <taxon>Pseudomonadota</taxon>
        <taxon>Gammaproteobacteria</taxon>
        <taxon>Alteromonadales</taxon>
        <taxon>Pseudoalteromonadaceae</taxon>
        <taxon>Pseudoalteromonas</taxon>
    </lineage>
</organism>
<dbReference type="InterPro" id="IPR026950">
    <property type="entry name" value="Caps_assemb_Wzi"/>
</dbReference>
<keyword evidence="1" id="KW-0732">Signal</keyword>
<dbReference type="RefSeq" id="WP_064386121.1">
    <property type="nucleotide sequence ID" value="NZ_LVCM01000016.1"/>
</dbReference>
<feature type="chain" id="PRO_5046072454" description="Capsule assembly protein Wzi" evidence="1">
    <location>
        <begin position="20"/>
        <end position="483"/>
    </location>
</feature>
<gene>
    <name evidence="2" type="ORF">A2I98_14165</name>
</gene>
<accession>A0ABR5VRI1</accession>
<evidence type="ECO:0000313" key="2">
    <source>
        <dbReference type="EMBL" id="KYL33180.1"/>
    </source>
</evidence>
<name>A0ABR5VRI1_9GAMM</name>
<dbReference type="InterPro" id="IPR038636">
    <property type="entry name" value="Wzi_sf"/>
</dbReference>
<evidence type="ECO:0000313" key="3">
    <source>
        <dbReference type="Proteomes" id="UP000075621"/>
    </source>
</evidence>
<dbReference type="Pfam" id="PF14052">
    <property type="entry name" value="Caps_assemb_Wzi"/>
    <property type="match status" value="1"/>
</dbReference>
<dbReference type="EMBL" id="LVCM01000016">
    <property type="protein sequence ID" value="KYL33180.1"/>
    <property type="molecule type" value="Genomic_DNA"/>
</dbReference>
<feature type="signal peptide" evidence="1">
    <location>
        <begin position="1"/>
        <end position="19"/>
    </location>
</feature>
<proteinExistence type="predicted"/>
<protein>
    <recommendedName>
        <fullName evidence="4">Capsule assembly protein Wzi</fullName>
    </recommendedName>
</protein>
<evidence type="ECO:0008006" key="4">
    <source>
        <dbReference type="Google" id="ProtNLM"/>
    </source>
</evidence>